<evidence type="ECO:0000313" key="1">
    <source>
        <dbReference type="EMBL" id="KAI4813835.1"/>
    </source>
</evidence>
<keyword evidence="2" id="KW-1185">Reference proteome</keyword>
<accession>A0ACB9WKK4</accession>
<sequence>MRGSPMTSAHSHMKGPTGERTMPGRAYRAGQGRVGPPCWYHPLSLCNTSEDERQEGDFITIVQTGAHCTPLSCRWLIRVRLGQEGVGLAQRCYVASGSEPWLWM</sequence>
<dbReference type="Proteomes" id="UP001057452">
    <property type="component" value="Chromosome 14"/>
</dbReference>
<name>A0ACB9WKK4_CHAAC</name>
<reference evidence="1" key="1">
    <citation type="submission" date="2022-05" db="EMBL/GenBank/DDBJ databases">
        <title>Chromosome-level genome of Chaenocephalus aceratus.</title>
        <authorList>
            <person name="Park H."/>
        </authorList>
    </citation>
    <scope>NUCLEOTIDE SEQUENCE</scope>
    <source>
        <strain evidence="1">KU_202001</strain>
    </source>
</reference>
<gene>
    <name evidence="1" type="ORF">KUCAC02_003057</name>
</gene>
<proteinExistence type="predicted"/>
<protein>
    <submittedName>
        <fullName evidence="1">Uncharacterized protein</fullName>
    </submittedName>
</protein>
<dbReference type="EMBL" id="CM043798">
    <property type="protein sequence ID" value="KAI4813835.1"/>
    <property type="molecule type" value="Genomic_DNA"/>
</dbReference>
<comment type="caution">
    <text evidence="1">The sequence shown here is derived from an EMBL/GenBank/DDBJ whole genome shotgun (WGS) entry which is preliminary data.</text>
</comment>
<organism evidence="1 2">
    <name type="scientific">Chaenocephalus aceratus</name>
    <name type="common">Blackfin icefish</name>
    <name type="synonym">Chaenichthys aceratus</name>
    <dbReference type="NCBI Taxonomy" id="36190"/>
    <lineage>
        <taxon>Eukaryota</taxon>
        <taxon>Metazoa</taxon>
        <taxon>Chordata</taxon>
        <taxon>Craniata</taxon>
        <taxon>Vertebrata</taxon>
        <taxon>Euteleostomi</taxon>
        <taxon>Actinopterygii</taxon>
        <taxon>Neopterygii</taxon>
        <taxon>Teleostei</taxon>
        <taxon>Neoteleostei</taxon>
        <taxon>Acanthomorphata</taxon>
        <taxon>Eupercaria</taxon>
        <taxon>Perciformes</taxon>
        <taxon>Notothenioidei</taxon>
        <taxon>Channichthyidae</taxon>
        <taxon>Chaenocephalus</taxon>
    </lineage>
</organism>
<evidence type="ECO:0000313" key="2">
    <source>
        <dbReference type="Proteomes" id="UP001057452"/>
    </source>
</evidence>